<sequence length="85" mass="9502">MLEEKRGYKEGKGHLPASITQFHTKKSTLIFLTSCLNKDNLHSHTSSHACHCCIFSLFCALLLELALLTMLSSSDFVPNNNDSFN</sequence>
<evidence type="ECO:0000313" key="3">
    <source>
        <dbReference type="Proteomes" id="UP000324222"/>
    </source>
</evidence>
<name>A0A5B7HFM1_PORTR</name>
<evidence type="ECO:0000256" key="1">
    <source>
        <dbReference type="SAM" id="Phobius"/>
    </source>
</evidence>
<keyword evidence="1" id="KW-0472">Membrane</keyword>
<protein>
    <submittedName>
        <fullName evidence="2">Uncharacterized protein</fullName>
    </submittedName>
</protein>
<reference evidence="2 3" key="1">
    <citation type="submission" date="2019-05" db="EMBL/GenBank/DDBJ databases">
        <title>Another draft genome of Portunus trituberculatus and its Hox gene families provides insights of decapod evolution.</title>
        <authorList>
            <person name="Jeong J.-H."/>
            <person name="Song I."/>
            <person name="Kim S."/>
            <person name="Choi T."/>
            <person name="Kim D."/>
            <person name="Ryu S."/>
            <person name="Kim W."/>
        </authorList>
    </citation>
    <scope>NUCLEOTIDE SEQUENCE [LARGE SCALE GENOMIC DNA]</scope>
    <source>
        <tissue evidence="2">Muscle</tissue>
    </source>
</reference>
<keyword evidence="1" id="KW-0812">Transmembrane</keyword>
<comment type="caution">
    <text evidence="2">The sequence shown here is derived from an EMBL/GenBank/DDBJ whole genome shotgun (WGS) entry which is preliminary data.</text>
</comment>
<proteinExistence type="predicted"/>
<organism evidence="2 3">
    <name type="scientific">Portunus trituberculatus</name>
    <name type="common">Swimming crab</name>
    <name type="synonym">Neptunus trituberculatus</name>
    <dbReference type="NCBI Taxonomy" id="210409"/>
    <lineage>
        <taxon>Eukaryota</taxon>
        <taxon>Metazoa</taxon>
        <taxon>Ecdysozoa</taxon>
        <taxon>Arthropoda</taxon>
        <taxon>Crustacea</taxon>
        <taxon>Multicrustacea</taxon>
        <taxon>Malacostraca</taxon>
        <taxon>Eumalacostraca</taxon>
        <taxon>Eucarida</taxon>
        <taxon>Decapoda</taxon>
        <taxon>Pleocyemata</taxon>
        <taxon>Brachyura</taxon>
        <taxon>Eubrachyura</taxon>
        <taxon>Portunoidea</taxon>
        <taxon>Portunidae</taxon>
        <taxon>Portuninae</taxon>
        <taxon>Portunus</taxon>
    </lineage>
</organism>
<evidence type="ECO:0000313" key="2">
    <source>
        <dbReference type="EMBL" id="MPC71541.1"/>
    </source>
</evidence>
<gene>
    <name evidence="2" type="ORF">E2C01_065819</name>
</gene>
<dbReference type="Proteomes" id="UP000324222">
    <property type="component" value="Unassembled WGS sequence"/>
</dbReference>
<dbReference type="AlphaFoldDB" id="A0A5B7HFM1"/>
<accession>A0A5B7HFM1</accession>
<feature type="transmembrane region" description="Helical" evidence="1">
    <location>
        <begin position="48"/>
        <end position="71"/>
    </location>
</feature>
<dbReference type="EMBL" id="VSRR010033074">
    <property type="protein sequence ID" value="MPC71541.1"/>
    <property type="molecule type" value="Genomic_DNA"/>
</dbReference>
<keyword evidence="1" id="KW-1133">Transmembrane helix</keyword>
<keyword evidence="3" id="KW-1185">Reference proteome</keyword>